<keyword evidence="9" id="KW-1185">Reference proteome</keyword>
<name>A0A117PVC2_9ACTN</name>
<dbReference type="SMART" id="SM00823">
    <property type="entry name" value="PKS_PP"/>
    <property type="match status" value="2"/>
</dbReference>
<dbReference type="SMART" id="SM01294">
    <property type="entry name" value="PKS_PP_betabranch"/>
    <property type="match status" value="1"/>
</dbReference>
<dbReference type="GO" id="GO:0071770">
    <property type="term" value="P:DIM/DIP cell wall layer assembly"/>
    <property type="evidence" value="ECO:0007669"/>
    <property type="project" value="TreeGrafter"/>
</dbReference>
<dbReference type="GO" id="GO:0017000">
    <property type="term" value="P:antibiotic biosynthetic process"/>
    <property type="evidence" value="ECO:0007669"/>
    <property type="project" value="UniProtKB-ARBA"/>
</dbReference>
<dbReference type="InterPro" id="IPR036736">
    <property type="entry name" value="ACP-like_sf"/>
</dbReference>
<dbReference type="Pfam" id="PF16197">
    <property type="entry name" value="KAsynt_C_assoc"/>
    <property type="match status" value="2"/>
</dbReference>
<dbReference type="InterPro" id="IPR014030">
    <property type="entry name" value="Ketoacyl_synth_N"/>
</dbReference>
<keyword evidence="1" id="KW-0596">Phosphopantetheine</keyword>
<dbReference type="Pfam" id="PF02801">
    <property type="entry name" value="Ketoacyl-synt_C"/>
    <property type="match status" value="2"/>
</dbReference>
<dbReference type="PROSITE" id="PS00606">
    <property type="entry name" value="KS3_1"/>
    <property type="match status" value="1"/>
</dbReference>
<dbReference type="CDD" id="cd08953">
    <property type="entry name" value="KR_2_SDR_x"/>
    <property type="match status" value="1"/>
</dbReference>
<reference evidence="8 9" key="1">
    <citation type="submission" date="2015-10" db="EMBL/GenBank/DDBJ databases">
        <title>Draft genome sequence of Streptomyces cellostaticus DSM 40189, type strain for the species Streptomyces cellostaticus.</title>
        <authorList>
            <person name="Ruckert C."/>
            <person name="Winkler A."/>
            <person name="Kalinowski J."/>
            <person name="Kampfer P."/>
            <person name="Glaeser S."/>
        </authorList>
    </citation>
    <scope>NUCLEOTIDE SEQUENCE [LARGE SCALE GENOMIC DNA]</scope>
    <source>
        <strain evidence="8 9">DSM 40189</strain>
    </source>
</reference>
<dbReference type="SMART" id="SM00825">
    <property type="entry name" value="PKS_KS"/>
    <property type="match status" value="2"/>
</dbReference>
<dbReference type="PANTHER" id="PTHR43775">
    <property type="entry name" value="FATTY ACID SYNTHASE"/>
    <property type="match status" value="1"/>
</dbReference>
<protein>
    <recommendedName>
        <fullName evidence="10">Polyketide synthase</fullName>
    </recommendedName>
</protein>
<evidence type="ECO:0000313" key="8">
    <source>
        <dbReference type="EMBL" id="KUM93545.1"/>
    </source>
</evidence>
<dbReference type="Gene3D" id="1.10.1240.100">
    <property type="match status" value="2"/>
</dbReference>
<feature type="domain" description="Ketosynthase family 3 (KS3)" evidence="7">
    <location>
        <begin position="1732"/>
        <end position="2139"/>
    </location>
</feature>
<dbReference type="InterPro" id="IPR009081">
    <property type="entry name" value="PP-bd_ACP"/>
</dbReference>
<evidence type="ECO:0000256" key="4">
    <source>
        <dbReference type="ARBA" id="ARBA00023315"/>
    </source>
</evidence>
<feature type="domain" description="Ketosynthase family 3 (KS3)" evidence="7">
    <location>
        <begin position="581"/>
        <end position="995"/>
    </location>
</feature>
<dbReference type="InterPro" id="IPR014031">
    <property type="entry name" value="Ketoacyl_synth_C"/>
</dbReference>
<dbReference type="Gene3D" id="3.40.47.10">
    <property type="match status" value="2"/>
</dbReference>
<dbReference type="SUPFAM" id="SSF53901">
    <property type="entry name" value="Thiolase-like"/>
    <property type="match status" value="2"/>
</dbReference>
<feature type="compositionally biased region" description="Pro residues" evidence="5">
    <location>
        <begin position="532"/>
        <end position="544"/>
    </location>
</feature>
<dbReference type="GO" id="GO:0006633">
    <property type="term" value="P:fatty acid biosynthetic process"/>
    <property type="evidence" value="ECO:0007669"/>
    <property type="project" value="InterPro"/>
</dbReference>
<dbReference type="STRING" id="67285.AQI88_26045"/>
<evidence type="ECO:0008006" key="10">
    <source>
        <dbReference type="Google" id="ProtNLM"/>
    </source>
</evidence>
<dbReference type="Pfam" id="PF00550">
    <property type="entry name" value="PP-binding"/>
    <property type="match status" value="2"/>
</dbReference>
<gene>
    <name evidence="8" type="ORF">AQI88_26045</name>
</gene>
<dbReference type="CDD" id="cd00833">
    <property type="entry name" value="PKS"/>
    <property type="match status" value="2"/>
</dbReference>
<dbReference type="InterPro" id="IPR036291">
    <property type="entry name" value="NAD(P)-bd_dom_sf"/>
</dbReference>
<dbReference type="PANTHER" id="PTHR43775:SF37">
    <property type="entry name" value="SI:DKEY-61P9.11"/>
    <property type="match status" value="1"/>
</dbReference>
<evidence type="ECO:0000313" key="9">
    <source>
        <dbReference type="Proteomes" id="UP000054241"/>
    </source>
</evidence>
<keyword evidence="3" id="KW-0808">Transferase</keyword>
<dbReference type="GO" id="GO:0004312">
    <property type="term" value="F:fatty acid synthase activity"/>
    <property type="evidence" value="ECO:0007669"/>
    <property type="project" value="TreeGrafter"/>
</dbReference>
<dbReference type="GO" id="GO:0004315">
    <property type="term" value="F:3-oxoacyl-[acyl-carrier-protein] synthase activity"/>
    <property type="evidence" value="ECO:0007669"/>
    <property type="project" value="InterPro"/>
</dbReference>
<dbReference type="Pfam" id="PF08659">
    <property type="entry name" value="KR"/>
    <property type="match status" value="2"/>
</dbReference>
<dbReference type="InterPro" id="IPR020806">
    <property type="entry name" value="PKS_PP-bd"/>
</dbReference>
<dbReference type="Gene3D" id="1.10.1200.10">
    <property type="entry name" value="ACP-like"/>
    <property type="match status" value="2"/>
</dbReference>
<dbReference type="GO" id="GO:0005737">
    <property type="term" value="C:cytoplasm"/>
    <property type="evidence" value="ECO:0007669"/>
    <property type="project" value="TreeGrafter"/>
</dbReference>
<dbReference type="InterPro" id="IPR057326">
    <property type="entry name" value="KR_dom"/>
</dbReference>
<evidence type="ECO:0000259" key="6">
    <source>
        <dbReference type="PROSITE" id="PS50075"/>
    </source>
</evidence>
<dbReference type="InterPro" id="IPR050091">
    <property type="entry name" value="PKS_NRPS_Biosynth_Enz"/>
</dbReference>
<feature type="region of interest" description="Disordered" evidence="5">
    <location>
        <begin position="1704"/>
        <end position="1730"/>
    </location>
</feature>
<dbReference type="EMBL" id="LMWL01000047">
    <property type="protein sequence ID" value="KUM93545.1"/>
    <property type="molecule type" value="Genomic_DNA"/>
</dbReference>
<dbReference type="InterPro" id="IPR016039">
    <property type="entry name" value="Thiolase-like"/>
</dbReference>
<sequence length="2296" mass="245917">MPAGQAGTTVVVTDRADIASAARSIGAECWYADPATENEDRFGQELRRRVALPQALGSARAGGTPSTTLVVAWGDGPSGGTPEYGAAVRFARAALALLQAVRESGRRIHLVTLSRAADVLPSLLDGMARTAALECPLVHTAVECGDRVTDERLRAWIAAGAGHPGAVLRAEGDRIARLDHAPQPLDGVRPREVFGDGDPVVVIGGTGGIGRQLCRYLSRHCGAQVFVLGRGTPGPEAQAALKEAGVRSYLGAPAHEFEALDGALRYIHDRFGPVKAVFNLAGVLDDCLLYNLTPDRLENVLRPKVATALNLAALTGPHRPGTVVHFSSLTSVTGNVGQAAYGAANAFLDRLSAHRPDWYSINWGLWDTDGMQMPDDGSGLRAMPAEQACDALMSALATGTRHLVVYDGQLRLATDAEPPAASPGVAAGVPAGAGSPADLLAGTTQWLRELIVRHSGLRQLRDDDNLLDAGLDSVGSIRVSRDIETRLDITGSSRLSRAVLFEYPTVAALGAHLVENFAAELDTFLAREQPQAPEPAAAPAPVAAPAPFAATTPTRPSTERGESGSPADVPEDAPAADAYRPDDIAIIGMAGEFPGGADTEAFWQALLRGDDAVQVIPGERWDWRENHSFSPDEPGTSYGRHGGFLDHALDFDPVFFNIAPLEARFMDPQERRFLQSVYHALEDAGHFARPTDDVGVFVAAMFGHYQDLTAPERVIGSSFAAIANRVSYAFDLHGPSVALDTMCSGGLTALHLAVRSIRSGDCALAVAGGVNLMTHPGKYRLLSEGKFLSPTGHCQAFGVEADGYVPGEGTAAVVLKPLSEALRDGDRVHAVIRATAVNSGGRTAGFTVPSERAQRRVITSALAEAEIEPAAVTYVEAHGTGTRLGDPIEARALRQAYGGPEQGRAYLGSVKSNIGHLESAAAMAGLVKVVKQLAHRTLAPTLHCALENPDLHLEDSRFALVKETLPWPKGSGPVRFAGLSSFGAGGANGHAIIQEFVAPRPAGPVPEFPRYFIPLSGRDEAAVRRRAEDLLAALRDAPDTASYLYGLSYTLCCARQHFRVRRGYWATSVQQLAGLLRSADGTSPAAPPAGDPWARAASAYQGGENPDFTELFPVRMLVDAPLYPFAAERYVADTLDHANRPPARAAVAAPALRGTAGDAAELLLTPVWRPSPANAPADTPVPYVLVLTDRGREHRLPDPPEGTRLIRVTPGDAPVIEPDRIELPDGDEAAARRALEHLTGELGLEHLYWVDLRREGTVASQLSFAKALQGCRTPSTVLGVTHETDTADVRTWAGFLHGLAEENPHVRTVQARRTGTGDALADGWEPLLDELRAARRPLTEVRWAGGTRQTRELTELGLADGVRLRTGGTYLLTGGLGKVGRAIAELLTERYRATVIAVGRSAPDAGQRQWIAASPGLHYEQADIVSAARTRELIEKIRERFGGLDGVIHSAGVIRDALVQNKTAEDAEAVLAPKVQGTLNLDRYTAELRLDFFCVFSSISSVMGNTGQSDYIAANRFLDEFAAERARRVADGERSGLSLSVNWPLWLDAEDERREQYEALAGFLRGQFGMEPLSSRRGAELFLDLLDGLPEACHQVIPCVGDVQRMRQRLLPGAAPAVRSQAPRPGATLEDIGERLVELVRARTGLRPEDIPYDRTWGDLGYDSVMLQQLARELGPQFGVETPPNALFKYSSIASLSAYLRDQGAAGVPDEGQADSAPQPSPAAAGEQDTGRGRYAVIGMSGIMPGGADLADFWQLLVENGSAIRAVDRWKDREKQYFAGTIDGFDAFDHSFFGLSAREAMLMDPQHRLFLQSAYNALLDAGYAPGALREVGVFAGVQFSEYQTALQHSEDWAHPYTVTGNAHAMLANRVSHLLDFTGPSQTVDTACSSGLVALNRGVLSLAAGECDVALVGAVSVLVDPAATDAASKLGVLSPDFRCATFDKDANGYVRAEGVGCVVVKRLADAVRDGDAVLAVIEGVAENHDGRSNSLTAPNPEAQVALLNKVYTPELAARVSHIEAHGTGTNLGDPIEVSALRTAFGALAPHREPGSITLGAVKTNVGHLEPAAGMAGLLKLLLCLRHHRLPANINFKEPNPLVELDGSPFRLLLENERWQQSAPLVAGVSSFGFGGSNAHVVLSEAPVPPPARKASRPHWLITLSARSAASLTRMRDSLLEWLRGPEAERADLADVAHTLAAGRDHFEYRTAWIVSSIPELRRRLEEARPEEVAKCRPQRLTTHPVTLPDAADPGHREALEALRARYVEGEEFAWETMFDDGQFSRLHLPGYAFEQNRFWFE</sequence>
<dbReference type="SUPFAM" id="SSF51735">
    <property type="entry name" value="NAD(P)-binding Rossmann-fold domains"/>
    <property type="match status" value="3"/>
</dbReference>
<dbReference type="InterPro" id="IPR018201">
    <property type="entry name" value="Ketoacyl_synth_AS"/>
</dbReference>
<dbReference type="GO" id="GO:0031177">
    <property type="term" value="F:phosphopantetheine binding"/>
    <property type="evidence" value="ECO:0007669"/>
    <property type="project" value="InterPro"/>
</dbReference>
<evidence type="ECO:0000256" key="3">
    <source>
        <dbReference type="ARBA" id="ARBA00022679"/>
    </source>
</evidence>
<evidence type="ECO:0000256" key="1">
    <source>
        <dbReference type="ARBA" id="ARBA00022450"/>
    </source>
</evidence>
<keyword evidence="2" id="KW-0597">Phosphoprotein</keyword>
<feature type="compositionally biased region" description="Low complexity" evidence="5">
    <location>
        <begin position="1714"/>
        <end position="1725"/>
    </location>
</feature>
<organism evidence="8 9">
    <name type="scientific">Streptomyces cellostaticus</name>
    <dbReference type="NCBI Taxonomy" id="67285"/>
    <lineage>
        <taxon>Bacteria</taxon>
        <taxon>Bacillati</taxon>
        <taxon>Actinomycetota</taxon>
        <taxon>Actinomycetes</taxon>
        <taxon>Kitasatosporales</taxon>
        <taxon>Streptomycetaceae</taxon>
        <taxon>Streptomyces</taxon>
    </lineage>
</organism>
<feature type="region of interest" description="Disordered" evidence="5">
    <location>
        <begin position="529"/>
        <end position="575"/>
    </location>
</feature>
<proteinExistence type="predicted"/>
<dbReference type="InterPro" id="IPR020841">
    <property type="entry name" value="PKS_Beta-ketoAc_synthase_dom"/>
</dbReference>
<feature type="compositionally biased region" description="Low complexity" evidence="5">
    <location>
        <begin position="545"/>
        <end position="556"/>
    </location>
</feature>
<accession>A0A117PVC2</accession>
<dbReference type="Proteomes" id="UP000054241">
    <property type="component" value="Unassembled WGS sequence"/>
</dbReference>
<feature type="domain" description="Carrier" evidence="6">
    <location>
        <begin position="438"/>
        <end position="517"/>
    </location>
</feature>
<evidence type="ECO:0000256" key="5">
    <source>
        <dbReference type="SAM" id="MobiDB-lite"/>
    </source>
</evidence>
<dbReference type="InterPro" id="IPR013968">
    <property type="entry name" value="PKS_KR"/>
</dbReference>
<dbReference type="Gene3D" id="3.40.50.720">
    <property type="entry name" value="NAD(P)-binding Rossmann-like Domain"/>
    <property type="match status" value="2"/>
</dbReference>
<dbReference type="InterPro" id="IPR032821">
    <property type="entry name" value="PKS_assoc"/>
</dbReference>
<keyword evidence="4" id="KW-0012">Acyltransferase</keyword>
<evidence type="ECO:0000256" key="2">
    <source>
        <dbReference type="ARBA" id="ARBA00022553"/>
    </source>
</evidence>
<feature type="domain" description="Carrier" evidence="6">
    <location>
        <begin position="1630"/>
        <end position="1704"/>
    </location>
</feature>
<dbReference type="PROSITE" id="PS52004">
    <property type="entry name" value="KS3_2"/>
    <property type="match status" value="2"/>
</dbReference>
<dbReference type="GO" id="GO:0005886">
    <property type="term" value="C:plasma membrane"/>
    <property type="evidence" value="ECO:0007669"/>
    <property type="project" value="TreeGrafter"/>
</dbReference>
<dbReference type="PROSITE" id="PS00012">
    <property type="entry name" value="PHOSPHOPANTETHEINE"/>
    <property type="match status" value="1"/>
</dbReference>
<dbReference type="Pfam" id="PF00109">
    <property type="entry name" value="ketoacyl-synt"/>
    <property type="match status" value="2"/>
</dbReference>
<dbReference type="InterPro" id="IPR006162">
    <property type="entry name" value="Ppantetheine_attach_site"/>
</dbReference>
<evidence type="ECO:0000259" key="7">
    <source>
        <dbReference type="PROSITE" id="PS52004"/>
    </source>
</evidence>
<dbReference type="PROSITE" id="PS50075">
    <property type="entry name" value="CARRIER"/>
    <property type="match status" value="2"/>
</dbReference>
<dbReference type="SUPFAM" id="SSF47336">
    <property type="entry name" value="ACP-like"/>
    <property type="match status" value="2"/>
</dbReference>
<comment type="caution">
    <text evidence="8">The sequence shown here is derived from an EMBL/GenBank/DDBJ whole genome shotgun (WGS) entry which is preliminary data.</text>
</comment>
<feature type="compositionally biased region" description="Low complexity" evidence="5">
    <location>
        <begin position="566"/>
        <end position="575"/>
    </location>
</feature>
<dbReference type="SMART" id="SM00822">
    <property type="entry name" value="PKS_KR"/>
    <property type="match status" value="2"/>
</dbReference>